<dbReference type="InterPro" id="IPR032710">
    <property type="entry name" value="NTF2-like_dom_sf"/>
</dbReference>
<dbReference type="Proteomes" id="UP000000238">
    <property type="component" value="Chromosome"/>
</dbReference>
<dbReference type="HOGENOM" id="CLU_132094_0_0_6"/>
<keyword evidence="3" id="KW-1185">Reference proteome</keyword>
<dbReference type="Gene3D" id="3.10.450.50">
    <property type="match status" value="1"/>
</dbReference>
<evidence type="ECO:0000313" key="3">
    <source>
        <dbReference type="Proteomes" id="UP000000238"/>
    </source>
</evidence>
<dbReference type="EMBL" id="CP000155">
    <property type="protein sequence ID" value="ABC32255.1"/>
    <property type="molecule type" value="Genomic_DNA"/>
</dbReference>
<dbReference type="OrthoDB" id="9812295at2"/>
<organism evidence="2 3">
    <name type="scientific">Hahella chejuensis (strain KCTC 2396)</name>
    <dbReference type="NCBI Taxonomy" id="349521"/>
    <lineage>
        <taxon>Bacteria</taxon>
        <taxon>Pseudomonadati</taxon>
        <taxon>Pseudomonadota</taxon>
        <taxon>Gammaproteobacteria</taxon>
        <taxon>Oceanospirillales</taxon>
        <taxon>Hahellaceae</taxon>
        <taxon>Hahella</taxon>
    </lineage>
</organism>
<keyword evidence="2" id="KW-0413">Isomerase</keyword>
<dbReference type="KEGG" id="hch:HCH_05596"/>
<dbReference type="eggNOG" id="COG4319">
    <property type="taxonomic scope" value="Bacteria"/>
</dbReference>
<dbReference type="GO" id="GO:0016853">
    <property type="term" value="F:isomerase activity"/>
    <property type="evidence" value="ECO:0007669"/>
    <property type="project" value="UniProtKB-KW"/>
</dbReference>
<protein>
    <submittedName>
        <fullName evidence="2">Ketosteroid isomerase-like protein</fullName>
    </submittedName>
</protein>
<feature type="domain" description="SnoaL-like" evidence="1">
    <location>
        <begin position="11"/>
        <end position="132"/>
    </location>
</feature>
<dbReference type="SUPFAM" id="SSF54427">
    <property type="entry name" value="NTF2-like"/>
    <property type="match status" value="1"/>
</dbReference>
<reference evidence="2 3" key="1">
    <citation type="journal article" date="2005" name="Nucleic Acids Res.">
        <title>Genomic blueprint of Hahella chejuensis, a marine microbe producing an algicidal agent.</title>
        <authorList>
            <person name="Jeong H."/>
            <person name="Yim J.H."/>
            <person name="Lee C."/>
            <person name="Choi S.-H."/>
            <person name="Park Y.K."/>
            <person name="Yoon S.H."/>
            <person name="Hur C.-G."/>
            <person name="Kang H.-Y."/>
            <person name="Kim D."/>
            <person name="Lee H.H."/>
            <person name="Park K.H."/>
            <person name="Park S.-H."/>
            <person name="Park H.-S."/>
            <person name="Lee H.K."/>
            <person name="Oh T.K."/>
            <person name="Kim J.F."/>
        </authorList>
    </citation>
    <scope>NUCLEOTIDE SEQUENCE [LARGE SCALE GENOMIC DNA]</scope>
    <source>
        <strain evidence="2 3">KCTC 2396</strain>
    </source>
</reference>
<accession>Q2SAR9</accession>
<dbReference type="InterPro" id="IPR037401">
    <property type="entry name" value="SnoaL-like"/>
</dbReference>
<evidence type="ECO:0000313" key="2">
    <source>
        <dbReference type="EMBL" id="ABC32255.1"/>
    </source>
</evidence>
<gene>
    <name evidence="2" type="ordered locus">HCH_05596</name>
</gene>
<name>Q2SAR9_HAHCH</name>
<dbReference type="STRING" id="349521.HCH_05596"/>
<dbReference type="AlphaFoldDB" id="Q2SAR9"/>
<sequence>MSATNTTESQIRQALGSWVEAACAKDLDRIMSHYAPDVRAFDAILQLQFDGAEAYRKHWETCLSYTSGLMIFEVEDLRIEAEGDLAVGHFLNRCGCVNEQGEAQSSWMRGTVCYRRREGAWKIVHEHYSAPFSVPDGAALLNLEP</sequence>
<evidence type="ECO:0000259" key="1">
    <source>
        <dbReference type="Pfam" id="PF13474"/>
    </source>
</evidence>
<dbReference type="RefSeq" id="WP_011399318.1">
    <property type="nucleotide sequence ID" value="NC_007645.1"/>
</dbReference>
<proteinExistence type="predicted"/>
<dbReference type="Pfam" id="PF13474">
    <property type="entry name" value="SnoaL_3"/>
    <property type="match status" value="1"/>
</dbReference>